<proteinExistence type="inferred from homology"/>
<keyword evidence="4 9" id="KW-0004">4Fe-4S</keyword>
<dbReference type="EMBL" id="BPQO01000003">
    <property type="protein sequence ID" value="GJD87487.1"/>
    <property type="molecule type" value="Genomic_DNA"/>
</dbReference>
<dbReference type="Gene3D" id="3.20.19.10">
    <property type="entry name" value="Aconitase, domain 4"/>
    <property type="match status" value="1"/>
</dbReference>
<dbReference type="InterPro" id="IPR036008">
    <property type="entry name" value="Aconitase_4Fe-4S_dom"/>
</dbReference>
<dbReference type="GO" id="GO:0003994">
    <property type="term" value="F:aconitate hydratase activity"/>
    <property type="evidence" value="ECO:0007669"/>
    <property type="project" value="UniProtKB-EC"/>
</dbReference>
<dbReference type="NCBIfam" id="NF009520">
    <property type="entry name" value="PRK12881.1"/>
    <property type="match status" value="1"/>
</dbReference>
<dbReference type="GO" id="GO:0051539">
    <property type="term" value="F:4 iron, 4 sulfur cluster binding"/>
    <property type="evidence" value="ECO:0007669"/>
    <property type="project" value="UniProtKB-KW"/>
</dbReference>
<keyword evidence="6 9" id="KW-0408">Iron</keyword>
<dbReference type="InterPro" id="IPR000573">
    <property type="entry name" value="AconitaseA/IPMdHydase_ssu_swvl"/>
</dbReference>
<keyword evidence="13" id="KW-1185">Reference proteome</keyword>
<dbReference type="InterPro" id="IPR015931">
    <property type="entry name" value="Acnase/IPM_dHydase_lsu_aba_1/3"/>
</dbReference>
<name>A0AAV4ZGI2_9HYPH</name>
<comment type="catalytic activity">
    <reaction evidence="8 9">
        <text>citrate = D-threo-isocitrate</text>
        <dbReference type="Rhea" id="RHEA:10336"/>
        <dbReference type="ChEBI" id="CHEBI:15562"/>
        <dbReference type="ChEBI" id="CHEBI:16947"/>
        <dbReference type="EC" id="4.2.1.3"/>
    </reaction>
</comment>
<gene>
    <name evidence="12" type="primary">citB</name>
    <name evidence="12" type="ORF">BHAOGJBA_0990</name>
</gene>
<dbReference type="Proteomes" id="UP001055247">
    <property type="component" value="Unassembled WGS sequence"/>
</dbReference>
<reference evidence="12" key="2">
    <citation type="submission" date="2021-08" db="EMBL/GenBank/DDBJ databases">
        <authorList>
            <person name="Tani A."/>
            <person name="Ola A."/>
            <person name="Ogura Y."/>
            <person name="Katsura K."/>
            <person name="Hayashi T."/>
        </authorList>
    </citation>
    <scope>NUCLEOTIDE SEQUENCE</scope>
    <source>
        <strain evidence="12">DSM 16372</strain>
    </source>
</reference>
<feature type="domain" description="Aconitase A/isopropylmalate dehydratase small subunit swivel" evidence="11">
    <location>
        <begin position="664"/>
        <end position="790"/>
    </location>
</feature>
<evidence type="ECO:0000259" key="10">
    <source>
        <dbReference type="Pfam" id="PF00330"/>
    </source>
</evidence>
<organism evidence="12 13">
    <name type="scientific">Methylobacterium hispanicum</name>
    <dbReference type="NCBI Taxonomy" id="270350"/>
    <lineage>
        <taxon>Bacteria</taxon>
        <taxon>Pseudomonadati</taxon>
        <taxon>Pseudomonadota</taxon>
        <taxon>Alphaproteobacteria</taxon>
        <taxon>Hyphomicrobiales</taxon>
        <taxon>Methylobacteriaceae</taxon>
        <taxon>Methylobacterium</taxon>
    </lineage>
</organism>
<sequence>MTVSDTVLAGRACRVVDLPAFAGAALGRLPWLHRVLLENLLRRTAPGDPARDAIPGWLADGRSAAEIPFHPGRILMHDTTCGPALVDIAASRSALAEAGGDPTRLNPVLPVDVSTDHSVAVDVFGTPDALARNMEAELRRNLERYRFMKWATRALSNVTVHPPGTGIMHTINLERLATVATTETRNGTVWAVPDTLIGTDSHTPMINGIGVVAWGVGGLEAESVMFGMPVTMRVPEVVGVRLTGRLREGVLATDLALRVTSLLRTIALSGRFVEFFGPGVSTLSAGDRSVVANMAPEYGSSSGYFPIDDRTIAYLLATGRTAEHAAFVEAYARRTGLWFDPEARPVYDHVLDLDLDTVTVALAGPRRPQDLLTPDRTRAAIAPMRRADALPPTPADPVPDACVAIAAITSCTNTSDPRLLVAAGLLARKARALGLAPRGWVKTSLAPGSPTAERYLRRSGLLEDLEAIGFGIVGYGCTTCIGNSGALPAAVTQAVSARGILPVAVLSGNRNFPGRVHPQLEAGFLASPPMVIAYALAGDVDRDILQDPIAAARDGTAIHLADLWPSGREIDAAMTRAARAEDYAPAYDAAEANAVWAKLDAPATPLYPWDPASTYIRRPPFAAVTGEERLGVYRADAILVVGDDITTDHISPAGAVPAGSEAAAYLIARGEDPRDLNVFSSRRGNWEAMVRGLFTNKTVKNLIGPAIPPGSTIHAPTGDVLPLYEAAARYRAEGRSVVIVAGERYGMGSSRDWAAKGASLLGARAVLAASFERIHRSNLVNMGILPLRLPPGLHPSTLALRPGDSLEVRAPAERLAPHAPIDVTIRRAGGSTEAFAAAAAVETSLEVEVLIAGGVIPLILQRSLGAAPDRPATSAA</sequence>
<dbReference type="AlphaFoldDB" id="A0AAV4ZGI2"/>
<dbReference type="NCBIfam" id="NF006757">
    <property type="entry name" value="PRK09277.1"/>
    <property type="match status" value="1"/>
</dbReference>
<dbReference type="Gene3D" id="3.30.499.10">
    <property type="entry name" value="Aconitase, domain 3"/>
    <property type="match status" value="2"/>
</dbReference>
<evidence type="ECO:0000256" key="5">
    <source>
        <dbReference type="ARBA" id="ARBA00022723"/>
    </source>
</evidence>
<dbReference type="InterPro" id="IPR015928">
    <property type="entry name" value="Aconitase/3IPM_dehydase_swvl"/>
</dbReference>
<dbReference type="PROSITE" id="PS01244">
    <property type="entry name" value="ACONITASE_2"/>
    <property type="match status" value="1"/>
</dbReference>
<accession>A0AAV4ZGI2</accession>
<evidence type="ECO:0000256" key="7">
    <source>
        <dbReference type="ARBA" id="ARBA00023014"/>
    </source>
</evidence>
<dbReference type="SUPFAM" id="SSF53732">
    <property type="entry name" value="Aconitase iron-sulfur domain"/>
    <property type="match status" value="1"/>
</dbReference>
<dbReference type="Gene3D" id="6.10.190.10">
    <property type="match status" value="1"/>
</dbReference>
<comment type="similarity">
    <text evidence="3 9">Belongs to the aconitase/IPM isomerase family.</text>
</comment>
<evidence type="ECO:0000256" key="8">
    <source>
        <dbReference type="ARBA" id="ARBA00023501"/>
    </source>
</evidence>
<comment type="caution">
    <text evidence="12">The sequence shown here is derived from an EMBL/GenBank/DDBJ whole genome shotgun (WGS) entry which is preliminary data.</text>
</comment>
<dbReference type="InterPro" id="IPR018136">
    <property type="entry name" value="Aconitase_4Fe-4S_BS"/>
</dbReference>
<feature type="domain" description="Aconitase/3-isopropylmalate dehydratase large subunit alpha/beta/alpha" evidence="10">
    <location>
        <begin position="66"/>
        <end position="538"/>
    </location>
</feature>
<comment type="cofactor">
    <cofactor evidence="1">
        <name>[4Fe-4S] cluster</name>
        <dbReference type="ChEBI" id="CHEBI:49883"/>
    </cofactor>
</comment>
<dbReference type="PANTHER" id="PTHR11670">
    <property type="entry name" value="ACONITASE/IRON-RESPONSIVE ELEMENT FAMILY MEMBER"/>
    <property type="match status" value="1"/>
</dbReference>
<keyword evidence="9" id="KW-0456">Lyase</keyword>
<evidence type="ECO:0000256" key="3">
    <source>
        <dbReference type="ARBA" id="ARBA00007185"/>
    </source>
</evidence>
<protein>
    <recommendedName>
        <fullName evidence="9">Aconitate hydratase</fullName>
        <shortName evidence="9">Aconitase</shortName>
        <ecNumber evidence="9">4.2.1.3</ecNumber>
    </recommendedName>
</protein>
<comment type="pathway">
    <text evidence="2">Carbohydrate metabolism; tricarboxylic acid cycle; isocitrate from oxaloacetate: step 2/2.</text>
</comment>
<keyword evidence="7 9" id="KW-0411">Iron-sulfur</keyword>
<evidence type="ECO:0000256" key="1">
    <source>
        <dbReference type="ARBA" id="ARBA00001966"/>
    </source>
</evidence>
<keyword evidence="5" id="KW-0479">Metal-binding</keyword>
<dbReference type="Pfam" id="PF00330">
    <property type="entry name" value="Aconitase"/>
    <property type="match status" value="1"/>
</dbReference>
<evidence type="ECO:0000313" key="13">
    <source>
        <dbReference type="Proteomes" id="UP001055247"/>
    </source>
</evidence>
<dbReference type="EC" id="4.2.1.3" evidence="9"/>
<reference evidence="12" key="1">
    <citation type="journal article" date="2016" name="Front. Microbiol.">
        <title>Genome Sequence of the Piezophilic, Mesophilic Sulfate-Reducing Bacterium Desulfovibrio indicus J2T.</title>
        <authorList>
            <person name="Cao J."/>
            <person name="Maignien L."/>
            <person name="Shao Z."/>
            <person name="Alain K."/>
            <person name="Jebbar M."/>
        </authorList>
    </citation>
    <scope>NUCLEOTIDE SEQUENCE</scope>
    <source>
        <strain evidence="12">DSM 16372</strain>
    </source>
</reference>
<dbReference type="PROSITE" id="PS00450">
    <property type="entry name" value="ACONITASE_1"/>
    <property type="match status" value="1"/>
</dbReference>
<dbReference type="NCBIfam" id="TIGR01341">
    <property type="entry name" value="aconitase_1"/>
    <property type="match status" value="1"/>
</dbReference>
<dbReference type="SUPFAM" id="SSF52016">
    <property type="entry name" value="LeuD/IlvD-like"/>
    <property type="match status" value="1"/>
</dbReference>
<evidence type="ECO:0000313" key="12">
    <source>
        <dbReference type="EMBL" id="GJD87487.1"/>
    </source>
</evidence>
<dbReference type="Pfam" id="PF00694">
    <property type="entry name" value="Aconitase_C"/>
    <property type="match status" value="1"/>
</dbReference>
<evidence type="ECO:0000256" key="6">
    <source>
        <dbReference type="ARBA" id="ARBA00023004"/>
    </source>
</evidence>
<evidence type="ECO:0000256" key="2">
    <source>
        <dbReference type="ARBA" id="ARBA00004717"/>
    </source>
</evidence>
<dbReference type="PRINTS" id="PR00415">
    <property type="entry name" value="ACONITASE"/>
</dbReference>
<evidence type="ECO:0000259" key="11">
    <source>
        <dbReference type="Pfam" id="PF00694"/>
    </source>
</evidence>
<dbReference type="InterPro" id="IPR001030">
    <property type="entry name" value="Acoase/IPM_deHydtase_lsu_aba"/>
</dbReference>
<dbReference type="GO" id="GO:0046872">
    <property type="term" value="F:metal ion binding"/>
    <property type="evidence" value="ECO:0007669"/>
    <property type="project" value="UniProtKB-KW"/>
</dbReference>
<evidence type="ECO:0000256" key="9">
    <source>
        <dbReference type="RuleBase" id="RU361275"/>
    </source>
</evidence>
<dbReference type="RefSeq" id="WP_066921622.1">
    <property type="nucleotide sequence ID" value="NZ_BPQO01000003.1"/>
</dbReference>
<comment type="function">
    <text evidence="9">Catalyzes the isomerization of citrate to isocitrate via cis-aconitate.</text>
</comment>
<evidence type="ECO:0000256" key="4">
    <source>
        <dbReference type="ARBA" id="ARBA00022485"/>
    </source>
</evidence>
<dbReference type="InterPro" id="IPR006249">
    <property type="entry name" value="Aconitase/IRP2"/>
</dbReference>